<dbReference type="UniPathway" id="UPA00051">
    <property type="reaction ID" value="UER00083"/>
</dbReference>
<dbReference type="GO" id="GO:0008168">
    <property type="term" value="F:methyltransferase activity"/>
    <property type="evidence" value="ECO:0007669"/>
    <property type="project" value="UniProtKB-UniRule"/>
</dbReference>
<evidence type="ECO:0000256" key="4">
    <source>
        <dbReference type="PIRSR" id="PIRSR037505-2"/>
    </source>
</evidence>
<proteinExistence type="predicted"/>
<dbReference type="GeneID" id="110986934"/>
<dbReference type="InterPro" id="IPR036589">
    <property type="entry name" value="HCY_dom_sf"/>
</dbReference>
<dbReference type="PIRSF" id="PIRSF037505">
    <property type="entry name" value="Betaine_HMT"/>
    <property type="match status" value="1"/>
</dbReference>
<evidence type="ECO:0000313" key="7">
    <source>
        <dbReference type="Proteomes" id="UP000694845"/>
    </source>
</evidence>
<dbReference type="PANTHER" id="PTHR11103:SF18">
    <property type="entry name" value="SLR1189 PROTEIN"/>
    <property type="match status" value="1"/>
</dbReference>
<dbReference type="Gene3D" id="3.20.20.330">
    <property type="entry name" value="Homocysteine-binding-like domain"/>
    <property type="match status" value="1"/>
</dbReference>
<dbReference type="GO" id="GO:0009086">
    <property type="term" value="P:methionine biosynthetic process"/>
    <property type="evidence" value="ECO:0007669"/>
    <property type="project" value="InterPro"/>
</dbReference>
<evidence type="ECO:0000313" key="8">
    <source>
        <dbReference type="RefSeq" id="XP_022104966.1"/>
    </source>
</evidence>
<keyword evidence="4 5" id="KW-0862">Zinc</keyword>
<sequence length="353" mass="38779">MSVKAGLLKRLSHGGRVICAEGYLFVFERRGYLKAGAFVPEVVLEHPELVRQQYREFVHAGSDVVLAFTYYAHREKLACIGREGDLERINRQALRIAREVADETGSLMAGNICNTTVFDQDDPDCVSKIDAMFKEQVEWAVQEGADYIVGESFGSLGEAMIALKAIKKYGQGLPAVITMCFYQTVVDGKVCTLDGVEMCSAFQQLEEAEADVLGLNCARGPETTVPLLKEIRKVLKVPVAALPVVYRTTEAAPNMQALKDPLTGARLFPTNLDCAACSRDDIVAFGNQCLQLGIQYVGLCCGNAPHYTRTLSETLGRQPSASKFSPDMTQHFVYGDADKVRKYNQVLVKSGLE</sequence>
<feature type="binding site" evidence="4 5">
    <location>
        <position position="300"/>
    </location>
    <ligand>
        <name>Zn(2+)</name>
        <dbReference type="ChEBI" id="CHEBI:29105"/>
    </ligand>
</feature>
<dbReference type="GO" id="GO:0032259">
    <property type="term" value="P:methylation"/>
    <property type="evidence" value="ECO:0007669"/>
    <property type="project" value="UniProtKB-KW"/>
</dbReference>
<dbReference type="SUPFAM" id="SSF82282">
    <property type="entry name" value="Homocysteine S-methyltransferase"/>
    <property type="match status" value="1"/>
</dbReference>
<name>A0A8B7ZNL3_ACAPL</name>
<reference evidence="8" key="1">
    <citation type="submission" date="2025-08" db="UniProtKB">
        <authorList>
            <consortium name="RefSeq"/>
        </authorList>
    </citation>
    <scope>IDENTIFICATION</scope>
</reference>
<protein>
    <submittedName>
        <fullName evidence="8">Betaine--homocysteine S-methyltransferase 1-like</fullName>
    </submittedName>
</protein>
<dbReference type="Pfam" id="PF02574">
    <property type="entry name" value="S-methyl_trans"/>
    <property type="match status" value="1"/>
</dbReference>
<feature type="binding site" evidence="4 5">
    <location>
        <position position="301"/>
    </location>
    <ligand>
        <name>Zn(2+)</name>
        <dbReference type="ChEBI" id="CHEBI:29105"/>
    </ligand>
</feature>
<accession>A0A8B7ZNL3</accession>
<organism evidence="7 8">
    <name type="scientific">Acanthaster planci</name>
    <name type="common">Crown-of-thorns starfish</name>
    <dbReference type="NCBI Taxonomy" id="133434"/>
    <lineage>
        <taxon>Eukaryota</taxon>
        <taxon>Metazoa</taxon>
        <taxon>Echinodermata</taxon>
        <taxon>Eleutherozoa</taxon>
        <taxon>Asterozoa</taxon>
        <taxon>Asteroidea</taxon>
        <taxon>Valvatacea</taxon>
        <taxon>Valvatida</taxon>
        <taxon>Acanthasteridae</taxon>
        <taxon>Acanthaster</taxon>
    </lineage>
</organism>
<evidence type="ECO:0000259" key="6">
    <source>
        <dbReference type="PROSITE" id="PS50970"/>
    </source>
</evidence>
<comment type="pathway">
    <text evidence="3">Amino-acid biosynthesis; L-methionine biosynthesis via de novo pathway.</text>
</comment>
<dbReference type="GO" id="GO:0008270">
    <property type="term" value="F:zinc ion binding"/>
    <property type="evidence" value="ECO:0007669"/>
    <property type="project" value="InterPro"/>
</dbReference>
<dbReference type="RefSeq" id="XP_022104966.1">
    <property type="nucleotide sequence ID" value="XM_022249274.1"/>
</dbReference>
<keyword evidence="4 5" id="KW-0479">Metal-binding</keyword>
<keyword evidence="1 5" id="KW-0489">Methyltransferase</keyword>
<dbReference type="Proteomes" id="UP000694845">
    <property type="component" value="Unplaced"/>
</dbReference>
<dbReference type="AlphaFoldDB" id="A0A8B7ZNL3"/>
<comment type="cofactor">
    <cofactor evidence="4">
        <name>Zn(2+)</name>
        <dbReference type="ChEBI" id="CHEBI:29105"/>
    </cofactor>
    <text evidence="4">Binds 1 zinc ion per subunit.</text>
</comment>
<dbReference type="OrthoDB" id="261426at2759"/>
<evidence type="ECO:0000256" key="5">
    <source>
        <dbReference type="PROSITE-ProRule" id="PRU00333"/>
    </source>
</evidence>
<dbReference type="InterPro" id="IPR017226">
    <property type="entry name" value="BHMT-like"/>
</dbReference>
<dbReference type="KEGG" id="aplc:110986934"/>
<dbReference type="InterPro" id="IPR003726">
    <property type="entry name" value="HCY_dom"/>
</dbReference>
<evidence type="ECO:0000256" key="1">
    <source>
        <dbReference type="ARBA" id="ARBA00022603"/>
    </source>
</evidence>
<keyword evidence="7" id="KW-1185">Reference proteome</keyword>
<feature type="domain" description="Hcy-binding" evidence="6">
    <location>
        <begin position="5"/>
        <end position="315"/>
    </location>
</feature>
<feature type="binding site" evidence="4 5">
    <location>
        <position position="217"/>
    </location>
    <ligand>
        <name>Zn(2+)</name>
        <dbReference type="ChEBI" id="CHEBI:29105"/>
    </ligand>
</feature>
<dbReference type="PANTHER" id="PTHR11103">
    <property type="entry name" value="SLR1189 PROTEIN"/>
    <property type="match status" value="1"/>
</dbReference>
<keyword evidence="2 5" id="KW-0808">Transferase</keyword>
<gene>
    <name evidence="8" type="primary">LOC110986934</name>
</gene>
<evidence type="ECO:0000256" key="3">
    <source>
        <dbReference type="ARBA" id="ARBA00034478"/>
    </source>
</evidence>
<dbReference type="PROSITE" id="PS50970">
    <property type="entry name" value="HCY"/>
    <property type="match status" value="1"/>
</dbReference>
<dbReference type="OMA" id="NICNTTM"/>
<evidence type="ECO:0000256" key="2">
    <source>
        <dbReference type="ARBA" id="ARBA00022679"/>
    </source>
</evidence>